<accession>A0ABR4FPI6</accession>
<comment type="caution">
    <text evidence="1">The sequence shown here is derived from an EMBL/GenBank/DDBJ whole genome shotgun (WGS) entry which is preliminary data.</text>
</comment>
<sequence length="101" mass="11549">MTGQFRFISINALDKVKKNQATRRLARSHAVKQMLGNKQQQEQLSSDIFPKVIGQIKRCRLLSRSSVFSRAFTQYSALAWTTQLSSTLLCSRTVPCVSRNW</sequence>
<evidence type="ECO:0000313" key="2">
    <source>
        <dbReference type="Proteomes" id="UP001610563"/>
    </source>
</evidence>
<reference evidence="1 2" key="1">
    <citation type="submission" date="2024-07" db="EMBL/GenBank/DDBJ databases">
        <title>Section-level genome sequencing and comparative genomics of Aspergillus sections Usti and Cavernicolus.</title>
        <authorList>
            <consortium name="Lawrence Berkeley National Laboratory"/>
            <person name="Nybo J.L."/>
            <person name="Vesth T.C."/>
            <person name="Theobald S."/>
            <person name="Frisvad J.C."/>
            <person name="Larsen T.O."/>
            <person name="Kjaerboelling I."/>
            <person name="Rothschild-Mancinelli K."/>
            <person name="Lyhne E.K."/>
            <person name="Kogle M.E."/>
            <person name="Barry K."/>
            <person name="Clum A."/>
            <person name="Na H."/>
            <person name="Ledsgaard L."/>
            <person name="Lin J."/>
            <person name="Lipzen A."/>
            <person name="Kuo A."/>
            <person name="Riley R."/>
            <person name="Mondo S."/>
            <person name="Labutti K."/>
            <person name="Haridas S."/>
            <person name="Pangalinan J."/>
            <person name="Salamov A.A."/>
            <person name="Simmons B.A."/>
            <person name="Magnuson J.K."/>
            <person name="Chen J."/>
            <person name="Drula E."/>
            <person name="Henrissat B."/>
            <person name="Wiebenga A."/>
            <person name="Lubbers R.J."/>
            <person name="Gomes A.C."/>
            <person name="Makela M.R."/>
            <person name="Stajich J."/>
            <person name="Grigoriev I.V."/>
            <person name="Mortensen U.H."/>
            <person name="De Vries R.P."/>
            <person name="Baker S.E."/>
            <person name="Andersen M.R."/>
        </authorList>
    </citation>
    <scope>NUCLEOTIDE SEQUENCE [LARGE SCALE GENOMIC DNA]</scope>
    <source>
        <strain evidence="1 2">CBS 209.92</strain>
    </source>
</reference>
<gene>
    <name evidence="1" type="ORF">BJX66DRAFT_67661</name>
</gene>
<evidence type="ECO:0000313" key="1">
    <source>
        <dbReference type="EMBL" id="KAL2785181.1"/>
    </source>
</evidence>
<dbReference type="EMBL" id="JBFTWV010000153">
    <property type="protein sequence ID" value="KAL2785181.1"/>
    <property type="molecule type" value="Genomic_DNA"/>
</dbReference>
<organism evidence="1 2">
    <name type="scientific">Aspergillus keveii</name>
    <dbReference type="NCBI Taxonomy" id="714993"/>
    <lineage>
        <taxon>Eukaryota</taxon>
        <taxon>Fungi</taxon>
        <taxon>Dikarya</taxon>
        <taxon>Ascomycota</taxon>
        <taxon>Pezizomycotina</taxon>
        <taxon>Eurotiomycetes</taxon>
        <taxon>Eurotiomycetidae</taxon>
        <taxon>Eurotiales</taxon>
        <taxon>Aspergillaceae</taxon>
        <taxon>Aspergillus</taxon>
        <taxon>Aspergillus subgen. Nidulantes</taxon>
    </lineage>
</organism>
<keyword evidence="2" id="KW-1185">Reference proteome</keyword>
<name>A0ABR4FPI6_9EURO</name>
<protein>
    <submittedName>
        <fullName evidence="1">Uncharacterized protein</fullName>
    </submittedName>
</protein>
<dbReference type="Proteomes" id="UP001610563">
    <property type="component" value="Unassembled WGS sequence"/>
</dbReference>
<proteinExistence type="predicted"/>